<name>A0A9P3CER9_9PEZI</name>
<dbReference type="AlphaFoldDB" id="A0A9P3CER9"/>
<organism evidence="6 7">
    <name type="scientific">Cercospora kikuchii</name>
    <dbReference type="NCBI Taxonomy" id="84275"/>
    <lineage>
        <taxon>Eukaryota</taxon>
        <taxon>Fungi</taxon>
        <taxon>Dikarya</taxon>
        <taxon>Ascomycota</taxon>
        <taxon>Pezizomycotina</taxon>
        <taxon>Dothideomycetes</taxon>
        <taxon>Dothideomycetidae</taxon>
        <taxon>Mycosphaerellales</taxon>
        <taxon>Mycosphaerellaceae</taxon>
        <taxon>Cercospora</taxon>
    </lineage>
</organism>
<feature type="compositionally biased region" description="Basic and acidic residues" evidence="4">
    <location>
        <begin position="357"/>
        <end position="408"/>
    </location>
</feature>
<dbReference type="GO" id="GO:0000139">
    <property type="term" value="C:Golgi membrane"/>
    <property type="evidence" value="ECO:0007669"/>
    <property type="project" value="TreeGrafter"/>
</dbReference>
<dbReference type="PANTHER" id="PTHR31306">
    <property type="entry name" value="ALPHA-1,6-MANNOSYLTRANSFERASE MNN11-RELATED"/>
    <property type="match status" value="1"/>
</dbReference>
<dbReference type="Gene3D" id="3.90.550.10">
    <property type="entry name" value="Spore Coat Polysaccharide Biosynthesis Protein SpsA, Chain A"/>
    <property type="match status" value="1"/>
</dbReference>
<sequence length="408" mass="46957">MHAAYKHLPAPVASLQHRRTSSTTMMSRISRVFFLFILLTTCFLVFLQLIKTYNNLHNISIDKLGHYASSTTSLTYHKPWTSLLQHLPGSASKQPRIGTVTVAHGPSLKAYNLALQTHLTYNNLHSYPTHLLNQPILPGLWTKESYLLEILLHELAKPDPSIRLSWLVWFDADTIIMNNRIPLETFLPPDDQELKGFAHDIQMLHTRDWNGLNNGVFFLRVSQWSVEFLSAILAFRTFKPNEELRFTEQSAMENVMKMEKFGKGVVEVPPMWFNSYEPDEGKKEKGEEDGFGYRRGQLLVHFAGVGDKEKEIGKWVGALERNREEFEDDVGKTNLREQVEEFWRGVEEEWLQNGGSGKDKEEEKGGKKEEVMEKVVDDGRRPKLTSSKEKTKDVGQDSRRELWDGLVL</sequence>
<dbReference type="Pfam" id="PF05637">
    <property type="entry name" value="Glyco_transf_34"/>
    <property type="match status" value="1"/>
</dbReference>
<evidence type="ECO:0000256" key="3">
    <source>
        <dbReference type="ARBA" id="ARBA00022679"/>
    </source>
</evidence>
<keyword evidence="5" id="KW-0472">Membrane</keyword>
<evidence type="ECO:0000313" key="6">
    <source>
        <dbReference type="EMBL" id="GIZ42954.1"/>
    </source>
</evidence>
<proteinExistence type="inferred from homology"/>
<accession>A0A9P3CER9</accession>
<keyword evidence="2" id="KW-0328">Glycosyltransferase</keyword>
<evidence type="ECO:0000256" key="2">
    <source>
        <dbReference type="ARBA" id="ARBA00022676"/>
    </source>
</evidence>
<protein>
    <recommendedName>
        <fullName evidence="8">Glycosyltransferase family 34 protein</fullName>
    </recommendedName>
</protein>
<keyword evidence="3" id="KW-0808">Transferase</keyword>
<keyword evidence="7" id="KW-1185">Reference proteome</keyword>
<evidence type="ECO:0000256" key="1">
    <source>
        <dbReference type="ARBA" id="ARBA00005664"/>
    </source>
</evidence>
<keyword evidence="5" id="KW-0812">Transmembrane</keyword>
<dbReference type="SUPFAM" id="SSF53448">
    <property type="entry name" value="Nucleotide-diphospho-sugar transferases"/>
    <property type="match status" value="1"/>
</dbReference>
<dbReference type="Proteomes" id="UP000825890">
    <property type="component" value="Unassembled WGS sequence"/>
</dbReference>
<evidence type="ECO:0000313" key="7">
    <source>
        <dbReference type="Proteomes" id="UP000825890"/>
    </source>
</evidence>
<evidence type="ECO:0008006" key="8">
    <source>
        <dbReference type="Google" id="ProtNLM"/>
    </source>
</evidence>
<dbReference type="GO" id="GO:0016757">
    <property type="term" value="F:glycosyltransferase activity"/>
    <property type="evidence" value="ECO:0007669"/>
    <property type="project" value="UniProtKB-KW"/>
</dbReference>
<dbReference type="InterPro" id="IPR029044">
    <property type="entry name" value="Nucleotide-diphossugar_trans"/>
</dbReference>
<dbReference type="OrthoDB" id="407658at2759"/>
<comment type="similarity">
    <text evidence="1">Belongs to the glycosyltransferase 34 family.</text>
</comment>
<dbReference type="GO" id="GO:0006487">
    <property type="term" value="P:protein N-linked glycosylation"/>
    <property type="evidence" value="ECO:0007669"/>
    <property type="project" value="TreeGrafter"/>
</dbReference>
<dbReference type="PANTHER" id="PTHR31306:SF8">
    <property type="entry name" value="GLYCOSYLTRANSFERASE FAMILY 34 PROTEIN"/>
    <property type="match status" value="1"/>
</dbReference>
<evidence type="ECO:0000256" key="5">
    <source>
        <dbReference type="SAM" id="Phobius"/>
    </source>
</evidence>
<keyword evidence="5" id="KW-1133">Transmembrane helix</keyword>
<dbReference type="EMBL" id="BOLY01000003">
    <property type="protein sequence ID" value="GIZ42954.1"/>
    <property type="molecule type" value="Genomic_DNA"/>
</dbReference>
<dbReference type="RefSeq" id="XP_044657441.1">
    <property type="nucleotide sequence ID" value="XM_044801506.1"/>
</dbReference>
<comment type="caution">
    <text evidence="6">The sequence shown here is derived from an EMBL/GenBank/DDBJ whole genome shotgun (WGS) entry which is preliminary data.</text>
</comment>
<reference evidence="6 7" key="1">
    <citation type="submission" date="2021-01" db="EMBL/GenBank/DDBJ databases">
        <title>Cercospora kikuchii MAFF 305040 whole genome shotgun sequence.</title>
        <authorList>
            <person name="Kashiwa T."/>
            <person name="Suzuki T."/>
        </authorList>
    </citation>
    <scope>NUCLEOTIDE SEQUENCE [LARGE SCALE GENOMIC DNA]</scope>
    <source>
        <strain evidence="6 7">MAFF 305040</strain>
    </source>
</reference>
<dbReference type="GeneID" id="68291776"/>
<gene>
    <name evidence="6" type="ORF">CKM354_000620100</name>
</gene>
<feature type="transmembrane region" description="Helical" evidence="5">
    <location>
        <begin position="32"/>
        <end position="50"/>
    </location>
</feature>
<evidence type="ECO:0000256" key="4">
    <source>
        <dbReference type="SAM" id="MobiDB-lite"/>
    </source>
</evidence>
<dbReference type="InterPro" id="IPR008630">
    <property type="entry name" value="Glyco_trans_34"/>
</dbReference>
<feature type="region of interest" description="Disordered" evidence="4">
    <location>
        <begin position="348"/>
        <end position="408"/>
    </location>
</feature>